<evidence type="ECO:0000313" key="3">
    <source>
        <dbReference type="Proteomes" id="UP000033079"/>
    </source>
</evidence>
<feature type="transmembrane region" description="Helical" evidence="1">
    <location>
        <begin position="143"/>
        <end position="165"/>
    </location>
</feature>
<keyword evidence="1" id="KW-0472">Membrane</keyword>
<dbReference type="Proteomes" id="UP000033079">
    <property type="component" value="Chromosome"/>
</dbReference>
<evidence type="ECO:0000313" key="2">
    <source>
        <dbReference type="EMBL" id="AKB56851.1"/>
    </source>
</evidence>
<name>A0A0E3LPN9_METBA</name>
<keyword evidence="1" id="KW-1133">Transmembrane helix</keyword>
<accession>A0A0E3LPN9</accession>
<organism evidence="2 3">
    <name type="scientific">Methanosarcina barkeri 227</name>
    <dbReference type="NCBI Taxonomy" id="1434106"/>
    <lineage>
        <taxon>Archaea</taxon>
        <taxon>Methanobacteriati</taxon>
        <taxon>Methanobacteriota</taxon>
        <taxon>Stenosarchaea group</taxon>
        <taxon>Methanomicrobia</taxon>
        <taxon>Methanosarcinales</taxon>
        <taxon>Methanosarcinaceae</taxon>
        <taxon>Methanosarcina</taxon>
    </lineage>
</organism>
<keyword evidence="1" id="KW-0812">Transmembrane</keyword>
<feature type="transmembrane region" description="Helical" evidence="1">
    <location>
        <begin position="171"/>
        <end position="191"/>
    </location>
</feature>
<dbReference type="AlphaFoldDB" id="A0A0E3LPN9"/>
<gene>
    <name evidence="2" type="ORF">MSBR2_0335</name>
</gene>
<dbReference type="EMBL" id="CP009530">
    <property type="protein sequence ID" value="AKB56851.1"/>
    <property type="molecule type" value="Genomic_DNA"/>
</dbReference>
<feature type="transmembrane region" description="Helical" evidence="1">
    <location>
        <begin position="40"/>
        <end position="61"/>
    </location>
</feature>
<evidence type="ECO:0000256" key="1">
    <source>
        <dbReference type="SAM" id="Phobius"/>
    </source>
</evidence>
<feature type="transmembrane region" description="Helical" evidence="1">
    <location>
        <begin position="73"/>
        <end position="92"/>
    </location>
</feature>
<sequence>MNESAQNITEQEKEALKFLEQDFNQCFQQMRYYDSQIFEILKFMFTSYSILISVSIGLYQFGITQQINLTHPLIAAISIGLIFGTFMFLTAIRNRVYFVHVARYVNEQRNFFLKFKPMGFENKCEMYTNHEQPPHYNWKSSQFLLCGIISTFNSILFSILLYFIYPGAWNIVILGFLVLFSMQLISAAIYLKSKENKSASKSIFGKE</sequence>
<proteinExistence type="predicted"/>
<reference evidence="2 3" key="1">
    <citation type="submission" date="2014-07" db="EMBL/GenBank/DDBJ databases">
        <title>Methanogenic archaea and the global carbon cycle.</title>
        <authorList>
            <person name="Henriksen J.R."/>
            <person name="Luke J."/>
            <person name="Reinhart S."/>
            <person name="Benedict M.N."/>
            <person name="Youngblut N.D."/>
            <person name="Metcalf M.E."/>
            <person name="Whitaker R.J."/>
            <person name="Metcalf W.W."/>
        </authorList>
    </citation>
    <scope>NUCLEOTIDE SEQUENCE [LARGE SCALE GENOMIC DNA]</scope>
    <source>
        <strain evidence="2 3">227</strain>
    </source>
</reference>
<dbReference type="GeneID" id="24799279"/>
<dbReference type="HOGENOM" id="CLU_1324011_0_0_2"/>
<dbReference type="RefSeq" id="WP_048116929.1">
    <property type="nucleotide sequence ID" value="NZ_CP009530.1"/>
</dbReference>
<protein>
    <submittedName>
        <fullName evidence="2">Uncharacterized protein</fullName>
    </submittedName>
</protein>
<dbReference type="PATRIC" id="fig|1434106.5.peg.402"/>
<dbReference type="KEGG" id="mbar:MSBR2_0335"/>